<dbReference type="Proteomes" id="UP000239936">
    <property type="component" value="Unassembled WGS sequence"/>
</dbReference>
<sequence>MKNVVILQSNYIPWKGYFDLIHDADLFIFYDDLQFTKNDWRNRNKIKTPRGLEWITIPVGTDSNRLICEVQIKDYSWQAKHWKTIQQHYGKSPYFASYRDFFEDIYLGQKWTNLSVLNQTLIRSISSEILNIKTEFRDSRDYNLSGLKLERLLELVTKAEADRYISGPAAKDYIDPSRFAEANIELIWKDYSGYPEYPQRFPPFEHGVSILDLIFNVGSDAPWYIWGWRKSETQPI</sequence>
<dbReference type="OrthoDB" id="3611744at2"/>
<dbReference type="Pfam" id="PF08889">
    <property type="entry name" value="WbqC"/>
    <property type="match status" value="1"/>
</dbReference>
<organism evidence="1 2">
    <name type="scientific">Chromatium okenii</name>
    <dbReference type="NCBI Taxonomy" id="61644"/>
    <lineage>
        <taxon>Bacteria</taxon>
        <taxon>Pseudomonadati</taxon>
        <taxon>Pseudomonadota</taxon>
        <taxon>Gammaproteobacteria</taxon>
        <taxon>Chromatiales</taxon>
        <taxon>Chromatiaceae</taxon>
        <taxon>Chromatium</taxon>
    </lineage>
</organism>
<evidence type="ECO:0000313" key="1">
    <source>
        <dbReference type="EMBL" id="PQJ95494.1"/>
    </source>
</evidence>
<proteinExistence type="predicted"/>
<dbReference type="InterPro" id="IPR014985">
    <property type="entry name" value="WbqC"/>
</dbReference>
<keyword evidence="2" id="KW-1185">Reference proteome</keyword>
<evidence type="ECO:0008006" key="3">
    <source>
        <dbReference type="Google" id="ProtNLM"/>
    </source>
</evidence>
<reference evidence="1 2" key="1">
    <citation type="submission" date="2018-01" db="EMBL/GenBank/DDBJ databases">
        <title>The complete genome sequence of Chromatium okenii LaCa, a purple sulfur bacterium with a turbulent life.</title>
        <authorList>
            <person name="Luedin S.M."/>
            <person name="Liechti N."/>
            <person name="Storelli N."/>
            <person name="Danza F."/>
            <person name="Wittwer M."/>
            <person name="Pothier J.F."/>
            <person name="Tonolla M.A."/>
        </authorList>
    </citation>
    <scope>NUCLEOTIDE SEQUENCE [LARGE SCALE GENOMIC DNA]</scope>
    <source>
        <strain evidence="1 2">LaCa</strain>
    </source>
</reference>
<dbReference type="RefSeq" id="WP_105074516.1">
    <property type="nucleotide sequence ID" value="NZ_JAFLKP010000096.1"/>
</dbReference>
<evidence type="ECO:0000313" key="2">
    <source>
        <dbReference type="Proteomes" id="UP000239936"/>
    </source>
</evidence>
<accession>A0A2S7XP33</accession>
<dbReference type="EMBL" id="PPGH01000037">
    <property type="protein sequence ID" value="PQJ95494.1"/>
    <property type="molecule type" value="Genomic_DNA"/>
</dbReference>
<comment type="caution">
    <text evidence="1">The sequence shown here is derived from an EMBL/GenBank/DDBJ whole genome shotgun (WGS) entry which is preliminary data.</text>
</comment>
<dbReference type="AlphaFoldDB" id="A0A2S7XP33"/>
<gene>
    <name evidence="1" type="ORF">CXB77_15055</name>
</gene>
<protein>
    <recommendedName>
        <fullName evidence="3">WbqC family protein</fullName>
    </recommendedName>
</protein>
<name>A0A2S7XP33_9GAMM</name>